<dbReference type="OrthoDB" id="4781at2759"/>
<dbReference type="GO" id="GO:0030246">
    <property type="term" value="F:carbohydrate binding"/>
    <property type="evidence" value="ECO:0007669"/>
    <property type="project" value="InterPro"/>
</dbReference>
<feature type="signal peptide" evidence="1">
    <location>
        <begin position="1"/>
        <end position="20"/>
    </location>
</feature>
<dbReference type="PROSITE" id="PS51969">
    <property type="entry name" value="CBM39"/>
    <property type="match status" value="1"/>
</dbReference>
<dbReference type="AlphaFoldDB" id="A0A482W9F3"/>
<dbReference type="InterPro" id="IPR031756">
    <property type="entry name" value="BGBP_N"/>
</dbReference>
<evidence type="ECO:0000313" key="4">
    <source>
        <dbReference type="Proteomes" id="UP000292052"/>
    </source>
</evidence>
<comment type="caution">
    <text evidence="3">The sequence shown here is derived from an EMBL/GenBank/DDBJ whole genome shotgun (WGS) entry which is preliminary data.</text>
</comment>
<dbReference type="EMBL" id="QDEB01017717">
    <property type="protein sequence ID" value="RZC41379.1"/>
    <property type="molecule type" value="Genomic_DNA"/>
</dbReference>
<gene>
    <name evidence="3" type="ORF">BDFB_009283</name>
</gene>
<feature type="domain" description="CBM39" evidence="2">
    <location>
        <begin position="22"/>
        <end position="123"/>
    </location>
</feature>
<protein>
    <submittedName>
        <fullName evidence="3">Gram-negative bacteria binding protein 2</fullName>
    </submittedName>
</protein>
<evidence type="ECO:0000259" key="2">
    <source>
        <dbReference type="PROSITE" id="PS51969"/>
    </source>
</evidence>
<dbReference type="STRING" id="1661398.A0A482W9F3"/>
<reference evidence="3 4" key="1">
    <citation type="submission" date="2017-03" db="EMBL/GenBank/DDBJ databases">
        <title>Genome of the blue death feigning beetle - Asbolus verrucosus.</title>
        <authorList>
            <person name="Rider S.D."/>
        </authorList>
    </citation>
    <scope>NUCLEOTIDE SEQUENCE [LARGE SCALE GENOMIC DNA]</scope>
    <source>
        <strain evidence="3">Butters</strain>
        <tissue evidence="3">Head and leg muscle</tissue>
    </source>
</reference>
<dbReference type="Pfam" id="PF15886">
    <property type="entry name" value="CBM39"/>
    <property type="match status" value="1"/>
</dbReference>
<name>A0A482W9F3_ASBVE</name>
<proteinExistence type="predicted"/>
<feature type="chain" id="PRO_5019769657" evidence="1">
    <location>
        <begin position="21"/>
        <end position="177"/>
    </location>
</feature>
<evidence type="ECO:0000313" key="3">
    <source>
        <dbReference type="EMBL" id="RZC41379.1"/>
    </source>
</evidence>
<organism evidence="3 4">
    <name type="scientific">Asbolus verrucosus</name>
    <name type="common">Desert ironclad beetle</name>
    <dbReference type="NCBI Taxonomy" id="1661398"/>
    <lineage>
        <taxon>Eukaryota</taxon>
        <taxon>Metazoa</taxon>
        <taxon>Ecdysozoa</taxon>
        <taxon>Arthropoda</taxon>
        <taxon>Hexapoda</taxon>
        <taxon>Insecta</taxon>
        <taxon>Pterygota</taxon>
        <taxon>Neoptera</taxon>
        <taxon>Endopterygota</taxon>
        <taxon>Coleoptera</taxon>
        <taxon>Polyphaga</taxon>
        <taxon>Cucujiformia</taxon>
        <taxon>Tenebrionidae</taxon>
        <taxon>Pimeliinae</taxon>
        <taxon>Asbolus</taxon>
    </lineage>
</organism>
<sequence length="177" mass="20261">MLARGAVLLIFVSIILQCYGEFVIPEVTLEAYEPKGFRASIPALEGIQMFAFHGNVNKEITQIDPGQFSKDFTSPSDNNMWSYFNDELSLKVGDVVYYWIFIQYDKLGYRKDAQRWNVTELLKIRDSTCETSKTVVARKSLICKNSVIFQDNFDSSAIDGNKWLIEEYIPYHSPASS</sequence>
<keyword evidence="4" id="KW-1185">Reference proteome</keyword>
<accession>A0A482W9F3</accession>
<dbReference type="Proteomes" id="UP000292052">
    <property type="component" value="Unassembled WGS sequence"/>
</dbReference>
<evidence type="ECO:0000256" key="1">
    <source>
        <dbReference type="SAM" id="SignalP"/>
    </source>
</evidence>
<keyword evidence="1" id="KW-0732">Signal</keyword>
<dbReference type="InterPro" id="IPR043030">
    <property type="entry name" value="BGBP_N_sf"/>
</dbReference>
<dbReference type="Gene3D" id="2.60.40.2140">
    <property type="entry name" value="Beta-1,3-glucan-recognition protein, N-terminal domain"/>
    <property type="match status" value="1"/>
</dbReference>